<proteinExistence type="inferred from homology"/>
<dbReference type="SUPFAM" id="SSF55144">
    <property type="entry name" value="LigT-like"/>
    <property type="match status" value="1"/>
</dbReference>
<sequence>MRRVFFGLEIPAKTKARLLQVRTEVAGAKWQSVEQLHLTSLFLGNIDANSLSAVRAAVRNISLAAFKLDILGLDCFGQPHAPKHLWARIVPDTSVINLHEAIKNRVESLGIETERRAYRPHLTLARFKRHPGSVERLLDEHRATFFGRFQVDEFVLFESRQNTAGSVYNVLERYPLHALKLLEQANAESN</sequence>
<organism evidence="3 4">
    <name type="scientific">Denitrificimonas halotolerans</name>
    <dbReference type="NCBI Taxonomy" id="3098930"/>
    <lineage>
        <taxon>Bacteria</taxon>
        <taxon>Pseudomonadati</taxon>
        <taxon>Pseudomonadota</taxon>
        <taxon>Gammaproteobacteria</taxon>
        <taxon>Pseudomonadales</taxon>
        <taxon>Pseudomonadaceae</taxon>
        <taxon>Denitrificimonas</taxon>
    </lineage>
</organism>
<name>A0ABU5GUE0_9GAMM</name>
<feature type="short sequence motif" description="HXTX 2" evidence="2">
    <location>
        <begin position="121"/>
        <end position="124"/>
    </location>
</feature>
<evidence type="ECO:0000256" key="2">
    <source>
        <dbReference type="HAMAP-Rule" id="MF_01940"/>
    </source>
</evidence>
<feature type="active site" description="Proton donor" evidence="2">
    <location>
        <position position="37"/>
    </location>
</feature>
<evidence type="ECO:0000313" key="4">
    <source>
        <dbReference type="Proteomes" id="UP001294570"/>
    </source>
</evidence>
<comment type="function">
    <text evidence="2">Hydrolyzes RNA 2',3'-cyclic phosphodiester to an RNA 2'-phosphomonoester.</text>
</comment>
<comment type="caution">
    <text evidence="3">The sequence shown here is derived from an EMBL/GenBank/DDBJ whole genome shotgun (WGS) entry which is preliminary data.</text>
</comment>
<evidence type="ECO:0000256" key="1">
    <source>
        <dbReference type="ARBA" id="ARBA00022801"/>
    </source>
</evidence>
<gene>
    <name evidence="3" type="primary">thpR</name>
    <name evidence="3" type="ORF">TOI97_12735</name>
</gene>
<dbReference type="Proteomes" id="UP001294570">
    <property type="component" value="Unassembled WGS sequence"/>
</dbReference>
<feature type="short sequence motif" description="HXTX 1" evidence="2">
    <location>
        <begin position="37"/>
        <end position="40"/>
    </location>
</feature>
<dbReference type="InterPro" id="IPR009097">
    <property type="entry name" value="Cyclic_Pdiesterase"/>
</dbReference>
<dbReference type="EMBL" id="JAXIVU010000029">
    <property type="protein sequence ID" value="MDY7220429.1"/>
    <property type="molecule type" value="Genomic_DNA"/>
</dbReference>
<dbReference type="Pfam" id="PF13563">
    <property type="entry name" value="2_5_RNA_ligase2"/>
    <property type="match status" value="1"/>
</dbReference>
<evidence type="ECO:0000313" key="3">
    <source>
        <dbReference type="EMBL" id="MDY7220429.1"/>
    </source>
</evidence>
<dbReference type="RefSeq" id="WP_321554512.1">
    <property type="nucleotide sequence ID" value="NZ_JAXIVU010000029.1"/>
</dbReference>
<dbReference type="PANTHER" id="PTHR35561">
    <property type="entry name" value="RNA 2',3'-CYCLIC PHOSPHODIESTERASE"/>
    <property type="match status" value="1"/>
</dbReference>
<comment type="catalytic activity">
    <reaction evidence="2">
        <text>a 3'-end 2',3'-cyclophospho-ribonucleotide-RNA + H2O = a 3'-end 2'-phospho-ribonucleotide-RNA + H(+)</text>
        <dbReference type="Rhea" id="RHEA:11828"/>
        <dbReference type="Rhea" id="RHEA-COMP:10464"/>
        <dbReference type="Rhea" id="RHEA-COMP:17353"/>
        <dbReference type="ChEBI" id="CHEBI:15377"/>
        <dbReference type="ChEBI" id="CHEBI:15378"/>
        <dbReference type="ChEBI" id="CHEBI:83064"/>
        <dbReference type="ChEBI" id="CHEBI:173113"/>
        <dbReference type="EC" id="3.1.4.58"/>
    </reaction>
</comment>
<dbReference type="NCBIfam" id="TIGR02258">
    <property type="entry name" value="2_5_ligase"/>
    <property type="match status" value="1"/>
</dbReference>
<feature type="active site" description="Proton acceptor" evidence="2">
    <location>
        <position position="121"/>
    </location>
</feature>
<dbReference type="Gene3D" id="3.90.1140.10">
    <property type="entry name" value="Cyclic phosphodiesterase"/>
    <property type="match status" value="1"/>
</dbReference>
<comment type="similarity">
    <text evidence="2">Belongs to the 2H phosphoesterase superfamily. ThpR family.</text>
</comment>
<reference evidence="3 4" key="1">
    <citation type="submission" date="2023-12" db="EMBL/GenBank/DDBJ databases">
        <title>Denitrificimonas halotolerans sp. nov.,a novel species isolated from landfill leachate.</title>
        <authorList>
            <person name="Wang S."/>
        </authorList>
    </citation>
    <scope>NUCLEOTIDE SEQUENCE [LARGE SCALE GENOMIC DNA]</scope>
    <source>
        <strain evidence="3 4">JX-1</strain>
    </source>
</reference>
<dbReference type="HAMAP" id="MF_01940">
    <property type="entry name" value="RNA_CPDase"/>
    <property type="match status" value="1"/>
</dbReference>
<keyword evidence="4" id="KW-1185">Reference proteome</keyword>
<accession>A0ABU5GUE0</accession>
<dbReference type="EC" id="3.1.4.58" evidence="2"/>
<dbReference type="InterPro" id="IPR004175">
    <property type="entry name" value="RNA_CPDase"/>
</dbReference>
<dbReference type="PANTHER" id="PTHR35561:SF1">
    <property type="entry name" value="RNA 2',3'-CYCLIC PHOSPHODIESTERASE"/>
    <property type="match status" value="1"/>
</dbReference>
<keyword evidence="1 2" id="KW-0378">Hydrolase</keyword>
<protein>
    <recommendedName>
        <fullName evidence="2">RNA 2',3'-cyclic phosphodiesterase</fullName>
        <shortName evidence="2">RNA 2',3'-CPDase</shortName>
        <ecNumber evidence="2">3.1.4.58</ecNumber>
    </recommendedName>
</protein>